<name>A0AAV4DU84_9GAST</name>
<proteinExistence type="predicted"/>
<sequence>MYSGTFSFFGLIGGAEDGESALTSAGTLLSRGPAPPRAPWPVGRPESLSSLCCGLAIYQNQTVGMSDVGDDEIRSLTLVGNKCDRKSPVKTI</sequence>
<gene>
    <name evidence="1" type="ORF">PoB_007410000</name>
</gene>
<organism evidence="1 2">
    <name type="scientific">Plakobranchus ocellatus</name>
    <dbReference type="NCBI Taxonomy" id="259542"/>
    <lineage>
        <taxon>Eukaryota</taxon>
        <taxon>Metazoa</taxon>
        <taxon>Spiralia</taxon>
        <taxon>Lophotrochozoa</taxon>
        <taxon>Mollusca</taxon>
        <taxon>Gastropoda</taxon>
        <taxon>Heterobranchia</taxon>
        <taxon>Euthyneura</taxon>
        <taxon>Panpulmonata</taxon>
        <taxon>Sacoglossa</taxon>
        <taxon>Placobranchoidea</taxon>
        <taxon>Plakobranchidae</taxon>
        <taxon>Plakobranchus</taxon>
    </lineage>
</organism>
<accession>A0AAV4DU84</accession>
<reference evidence="1 2" key="1">
    <citation type="journal article" date="2021" name="Elife">
        <title>Chloroplast acquisition without the gene transfer in kleptoplastic sea slugs, Plakobranchus ocellatus.</title>
        <authorList>
            <person name="Maeda T."/>
            <person name="Takahashi S."/>
            <person name="Yoshida T."/>
            <person name="Shimamura S."/>
            <person name="Takaki Y."/>
            <person name="Nagai Y."/>
            <person name="Toyoda A."/>
            <person name="Suzuki Y."/>
            <person name="Arimoto A."/>
            <person name="Ishii H."/>
            <person name="Satoh N."/>
            <person name="Nishiyama T."/>
            <person name="Hasebe M."/>
            <person name="Maruyama T."/>
            <person name="Minagawa J."/>
            <person name="Obokata J."/>
            <person name="Shigenobu S."/>
        </authorList>
    </citation>
    <scope>NUCLEOTIDE SEQUENCE [LARGE SCALE GENOMIC DNA]</scope>
</reference>
<dbReference type="AlphaFoldDB" id="A0AAV4DU84"/>
<comment type="caution">
    <text evidence="1">The sequence shown here is derived from an EMBL/GenBank/DDBJ whole genome shotgun (WGS) entry which is preliminary data.</text>
</comment>
<evidence type="ECO:0000313" key="1">
    <source>
        <dbReference type="EMBL" id="GFO47595.1"/>
    </source>
</evidence>
<evidence type="ECO:0000313" key="2">
    <source>
        <dbReference type="Proteomes" id="UP000735302"/>
    </source>
</evidence>
<keyword evidence="2" id="KW-1185">Reference proteome</keyword>
<protein>
    <submittedName>
        <fullName evidence="1">Uncharacterized protein</fullName>
    </submittedName>
</protein>
<dbReference type="Proteomes" id="UP000735302">
    <property type="component" value="Unassembled WGS sequence"/>
</dbReference>
<dbReference type="EMBL" id="BLXT01008339">
    <property type="protein sequence ID" value="GFO47595.1"/>
    <property type="molecule type" value="Genomic_DNA"/>
</dbReference>